<dbReference type="RefSeq" id="WP_284326900.1">
    <property type="nucleotide sequence ID" value="NZ_BSPP01000019.1"/>
</dbReference>
<dbReference type="SUPFAM" id="SSF53474">
    <property type="entry name" value="alpha/beta-Hydrolases"/>
    <property type="match status" value="1"/>
</dbReference>
<proteinExistence type="predicted"/>
<protein>
    <submittedName>
        <fullName evidence="2">Magnesium chelatase</fullName>
    </submittedName>
</protein>
<evidence type="ECO:0000313" key="3">
    <source>
        <dbReference type="Proteomes" id="UP001157355"/>
    </source>
</evidence>
<name>A0AA37U7L6_9RHOB</name>
<dbReference type="InterPro" id="IPR050266">
    <property type="entry name" value="AB_hydrolase_sf"/>
</dbReference>
<dbReference type="GO" id="GO:0046464">
    <property type="term" value="P:acylglycerol catabolic process"/>
    <property type="evidence" value="ECO:0007669"/>
    <property type="project" value="TreeGrafter"/>
</dbReference>
<dbReference type="PANTHER" id="PTHR43798">
    <property type="entry name" value="MONOACYLGLYCEROL LIPASE"/>
    <property type="match status" value="1"/>
</dbReference>
<keyword evidence="3" id="KW-1185">Reference proteome</keyword>
<dbReference type="GO" id="GO:0016020">
    <property type="term" value="C:membrane"/>
    <property type="evidence" value="ECO:0007669"/>
    <property type="project" value="TreeGrafter"/>
</dbReference>
<dbReference type="Pfam" id="PF00561">
    <property type="entry name" value="Abhydrolase_1"/>
    <property type="match status" value="1"/>
</dbReference>
<dbReference type="PRINTS" id="PR00111">
    <property type="entry name" value="ABHYDROLASE"/>
</dbReference>
<feature type="domain" description="AB hydrolase-1" evidence="1">
    <location>
        <begin position="35"/>
        <end position="270"/>
    </location>
</feature>
<dbReference type="Gene3D" id="3.40.50.1820">
    <property type="entry name" value="alpha/beta hydrolase"/>
    <property type="match status" value="1"/>
</dbReference>
<gene>
    <name evidence="2" type="primary">bchO</name>
    <name evidence="2" type="ORF">GCM10010873_37980</name>
</gene>
<dbReference type="AlphaFoldDB" id="A0AA37U7L6"/>
<dbReference type="EMBL" id="BSPP01000019">
    <property type="protein sequence ID" value="GLS88824.1"/>
    <property type="molecule type" value="Genomic_DNA"/>
</dbReference>
<dbReference type="PANTHER" id="PTHR43798:SF33">
    <property type="entry name" value="HYDROLASE, PUTATIVE (AFU_ORTHOLOGUE AFUA_2G14860)-RELATED"/>
    <property type="match status" value="1"/>
</dbReference>
<dbReference type="InterPro" id="IPR017497">
    <property type="entry name" value="BchO"/>
</dbReference>
<dbReference type="InterPro" id="IPR029058">
    <property type="entry name" value="AB_hydrolase_fold"/>
</dbReference>
<comment type="caution">
    <text evidence="2">The sequence shown here is derived from an EMBL/GenBank/DDBJ whole genome shotgun (WGS) entry which is preliminary data.</text>
</comment>
<sequence length="292" mass="31248">MQTPVIPADWPYRSASQHIRCKGHLWHVQDVGSGPVVLLLHGAGGATHSFRHLIPLLSPDYRVIALDLPGQGFTVLGNRARCNLDAMAEDVAGLLRQQDWQPLAIIGHSAGAAVALRLAEISPPQAVIGINAALGGFEGVAGWLFPALANVLARLPLVPQLFSKLAGTPRQVHQLLASTESQIDAGGEAQYLHLLRQPGHVAATLAMMAQWQLDGLLNRLPQQKVPCLLITGAADRAVPPAVSQRAAAAMPHAEWTPLPRFGHLVHEEAPEQVAALIRDFLAPYAKADMRCA</sequence>
<organism evidence="2 3">
    <name type="scientific">Cypionkella aquatica</name>
    <dbReference type="NCBI Taxonomy" id="1756042"/>
    <lineage>
        <taxon>Bacteria</taxon>
        <taxon>Pseudomonadati</taxon>
        <taxon>Pseudomonadota</taxon>
        <taxon>Alphaproteobacteria</taxon>
        <taxon>Rhodobacterales</taxon>
        <taxon>Paracoccaceae</taxon>
        <taxon>Cypionkella</taxon>
    </lineage>
</organism>
<dbReference type="Proteomes" id="UP001157355">
    <property type="component" value="Unassembled WGS sequence"/>
</dbReference>
<accession>A0AA37U7L6</accession>
<evidence type="ECO:0000259" key="1">
    <source>
        <dbReference type="Pfam" id="PF00561"/>
    </source>
</evidence>
<dbReference type="InterPro" id="IPR000073">
    <property type="entry name" value="AB_hydrolase_1"/>
</dbReference>
<reference evidence="2 3" key="1">
    <citation type="journal article" date="2014" name="Int. J. Syst. Evol. Microbiol.">
        <title>Complete genome sequence of Corynebacterium casei LMG S-19264T (=DSM 44701T), isolated from a smear-ripened cheese.</title>
        <authorList>
            <consortium name="US DOE Joint Genome Institute (JGI-PGF)"/>
            <person name="Walter F."/>
            <person name="Albersmeier A."/>
            <person name="Kalinowski J."/>
            <person name="Ruckert C."/>
        </authorList>
    </citation>
    <scope>NUCLEOTIDE SEQUENCE [LARGE SCALE GENOMIC DNA]</scope>
    <source>
        <strain evidence="2 3">NBRC 111766</strain>
    </source>
</reference>
<dbReference type="PRINTS" id="PR00412">
    <property type="entry name" value="EPOXHYDRLASE"/>
</dbReference>
<dbReference type="GO" id="GO:0047372">
    <property type="term" value="F:monoacylglycerol lipase activity"/>
    <property type="evidence" value="ECO:0007669"/>
    <property type="project" value="TreeGrafter"/>
</dbReference>
<dbReference type="NCBIfam" id="TIGR03056">
    <property type="entry name" value="bchO_mg_che_rel"/>
    <property type="match status" value="1"/>
</dbReference>
<evidence type="ECO:0000313" key="2">
    <source>
        <dbReference type="EMBL" id="GLS88824.1"/>
    </source>
</evidence>
<dbReference type="InterPro" id="IPR000639">
    <property type="entry name" value="Epox_hydrolase-like"/>
</dbReference>